<dbReference type="Proteomes" id="UP000631312">
    <property type="component" value="Unassembled WGS sequence"/>
</dbReference>
<reference evidence="2 3" key="1">
    <citation type="submission" date="2020-08" db="EMBL/GenBank/DDBJ databases">
        <title>Sequencing the genomes of 1000 actinobacteria strains.</title>
        <authorList>
            <person name="Klenk H.-P."/>
        </authorList>
    </citation>
    <scope>NUCLEOTIDE SEQUENCE [LARGE SCALE GENOMIC DNA]</scope>
    <source>
        <strain evidence="2 3">DSM 43150</strain>
    </source>
</reference>
<gene>
    <name evidence="1" type="ORF">Alo02nite_92800</name>
    <name evidence="2" type="ORF">BJ964_009595</name>
</gene>
<dbReference type="RefSeq" id="WP_188127628.1">
    <property type="nucleotide sequence ID" value="NZ_BOMP01000206.1"/>
</dbReference>
<evidence type="ECO:0000313" key="4">
    <source>
        <dbReference type="Proteomes" id="UP000631312"/>
    </source>
</evidence>
<comment type="caution">
    <text evidence="2">The sequence shown here is derived from an EMBL/GenBank/DDBJ whole genome shotgun (WGS) entry which is preliminary data.</text>
</comment>
<evidence type="ECO:0000313" key="3">
    <source>
        <dbReference type="Proteomes" id="UP000590511"/>
    </source>
</evidence>
<evidence type="ECO:0000313" key="2">
    <source>
        <dbReference type="EMBL" id="MBB4755324.1"/>
    </source>
</evidence>
<dbReference type="EMBL" id="BOMP01000206">
    <property type="protein sequence ID" value="GIE46382.1"/>
    <property type="molecule type" value="Genomic_DNA"/>
</dbReference>
<proteinExistence type="predicted"/>
<dbReference type="EMBL" id="JACHNC010000002">
    <property type="protein sequence ID" value="MBB4755324.1"/>
    <property type="molecule type" value="Genomic_DNA"/>
</dbReference>
<evidence type="ECO:0000313" key="1">
    <source>
        <dbReference type="EMBL" id="GIE46382.1"/>
    </source>
</evidence>
<dbReference type="AlphaFoldDB" id="A0A7W7HRN0"/>
<accession>A0A7W7HRN0</accession>
<name>A0A7W7HRN0_9ACTN</name>
<dbReference type="Proteomes" id="UP000590511">
    <property type="component" value="Unassembled WGS sequence"/>
</dbReference>
<organism evidence="2 3">
    <name type="scientific">Actinoplanes lobatus</name>
    <dbReference type="NCBI Taxonomy" id="113568"/>
    <lineage>
        <taxon>Bacteria</taxon>
        <taxon>Bacillati</taxon>
        <taxon>Actinomycetota</taxon>
        <taxon>Actinomycetes</taxon>
        <taxon>Micromonosporales</taxon>
        <taxon>Micromonosporaceae</taxon>
        <taxon>Actinoplanes</taxon>
    </lineage>
</organism>
<reference evidence="1 4" key="2">
    <citation type="submission" date="2021-01" db="EMBL/GenBank/DDBJ databases">
        <title>Whole genome shotgun sequence of Actinoplanes lobatus NBRC 12513.</title>
        <authorList>
            <person name="Komaki H."/>
            <person name="Tamura T."/>
        </authorList>
    </citation>
    <scope>NUCLEOTIDE SEQUENCE [LARGE SCALE GENOMIC DNA]</scope>
    <source>
        <strain evidence="1 4">NBRC 12513</strain>
    </source>
</reference>
<keyword evidence="4" id="KW-1185">Reference proteome</keyword>
<sequence length="86" mass="9510">MIEPTDLPPTQYLVMEVLAARYRLGEQAWTFPSTLRPVMQALAEKQLIGWKSGTAPASILAWLTDAGRKHSLMPGYVPPIHATPPQ</sequence>
<protein>
    <submittedName>
        <fullName evidence="2">Uncharacterized protein</fullName>
    </submittedName>
</protein>